<keyword evidence="7" id="KW-1185">Reference proteome</keyword>
<evidence type="ECO:0000256" key="2">
    <source>
        <dbReference type="ARBA" id="ARBA00022643"/>
    </source>
</evidence>
<dbReference type="PROSITE" id="PS50113">
    <property type="entry name" value="PAC"/>
    <property type="match status" value="1"/>
</dbReference>
<dbReference type="OrthoDB" id="9812260at2"/>
<dbReference type="CDD" id="cd00130">
    <property type="entry name" value="PAS"/>
    <property type="match status" value="1"/>
</dbReference>
<gene>
    <name evidence="6" type="ORF">HNQ44_001638</name>
</gene>
<dbReference type="SMART" id="SM00086">
    <property type="entry name" value="PAC"/>
    <property type="match status" value="1"/>
</dbReference>
<feature type="domain" description="PAC" evidence="5">
    <location>
        <begin position="85"/>
        <end position="135"/>
    </location>
</feature>
<dbReference type="AlphaFoldDB" id="A0A7W8CRA0"/>
<keyword evidence="2" id="KW-0288">FMN</keyword>
<evidence type="ECO:0000259" key="5">
    <source>
        <dbReference type="PROSITE" id="PS50113"/>
    </source>
</evidence>
<dbReference type="Pfam" id="PF13426">
    <property type="entry name" value="PAS_9"/>
    <property type="match status" value="1"/>
</dbReference>
<evidence type="ECO:0000256" key="1">
    <source>
        <dbReference type="ARBA" id="ARBA00022630"/>
    </source>
</evidence>
<dbReference type="RefSeq" id="WP_135503938.1">
    <property type="nucleotide sequence ID" value="NZ_JACHHE010000004.1"/>
</dbReference>
<dbReference type="EMBL" id="JACHHE010000004">
    <property type="protein sequence ID" value="MBB5180210.1"/>
    <property type="molecule type" value="Genomic_DNA"/>
</dbReference>
<name>A0A7W8CRA0_9BACL</name>
<evidence type="ECO:0000313" key="6">
    <source>
        <dbReference type="EMBL" id="MBB5180210.1"/>
    </source>
</evidence>
<dbReference type="CDD" id="cd07041">
    <property type="entry name" value="STAS_RsbR_RsbS_like"/>
    <property type="match status" value="1"/>
</dbReference>
<dbReference type="InterPro" id="IPR035965">
    <property type="entry name" value="PAS-like_dom_sf"/>
</dbReference>
<dbReference type="PANTHER" id="PTHR47429:SF2">
    <property type="entry name" value="PROTEIN TWIN LOV 1"/>
    <property type="match status" value="1"/>
</dbReference>
<evidence type="ECO:0000256" key="3">
    <source>
        <dbReference type="ARBA" id="ARBA00022991"/>
    </source>
</evidence>
<dbReference type="InterPro" id="IPR000014">
    <property type="entry name" value="PAS"/>
</dbReference>
<reference evidence="6 7" key="1">
    <citation type="submission" date="2020-08" db="EMBL/GenBank/DDBJ databases">
        <title>Genomic Encyclopedia of Type Strains, Phase IV (KMG-IV): sequencing the most valuable type-strain genomes for metagenomic binning, comparative biology and taxonomic classification.</title>
        <authorList>
            <person name="Goeker M."/>
        </authorList>
    </citation>
    <scope>NUCLEOTIDE SEQUENCE [LARGE SCALE GENOMIC DNA]</scope>
    <source>
        <strain evidence="6 7">DSM 15895</strain>
    </source>
</reference>
<evidence type="ECO:0000313" key="7">
    <source>
        <dbReference type="Proteomes" id="UP000525923"/>
    </source>
</evidence>
<dbReference type="Proteomes" id="UP000525923">
    <property type="component" value="Unassembled WGS sequence"/>
</dbReference>
<accession>A0A7W8CRA0</accession>
<comment type="caution">
    <text evidence="6">The sequence shown here is derived from an EMBL/GenBank/DDBJ whole genome shotgun (WGS) entry which is preliminary data.</text>
</comment>
<organism evidence="6 7">
    <name type="scientific">Planococcus koreensis</name>
    <dbReference type="NCBI Taxonomy" id="112331"/>
    <lineage>
        <taxon>Bacteria</taxon>
        <taxon>Bacillati</taxon>
        <taxon>Bacillota</taxon>
        <taxon>Bacilli</taxon>
        <taxon>Bacillales</taxon>
        <taxon>Caryophanaceae</taxon>
        <taxon>Planococcus</taxon>
    </lineage>
</organism>
<feature type="domain" description="PAS" evidence="4">
    <location>
        <begin position="9"/>
        <end position="82"/>
    </location>
</feature>
<dbReference type="PANTHER" id="PTHR47429">
    <property type="entry name" value="PROTEIN TWIN LOV 1"/>
    <property type="match status" value="1"/>
</dbReference>
<dbReference type="InterPro" id="IPR000700">
    <property type="entry name" value="PAS-assoc_C"/>
</dbReference>
<dbReference type="SUPFAM" id="SSF55785">
    <property type="entry name" value="PYP-like sensor domain (PAS domain)"/>
    <property type="match status" value="1"/>
</dbReference>
<keyword evidence="3" id="KW-0157">Chromophore</keyword>
<sequence>MKDLSKDTQNAILEAMLNGSRVATVVTDPQQADNPIIYMNQTFESLTGYAEEDIIGNNCRFLQGPGTSPEAIQQIRDSIANKVQTTVTLKNYRKDGTAFWNRLNIEPVVVEGKLYFIGTQTDITKEVDQRLLLDEKEEEINQLLLPIIPIHLDLGAVALVGKMDEKRFNILTSKLSEFVQETGTHHVIIDTTGIIWEVNFLYEKLVVIQDVLRLMGSKLYITGINSKTAVQIASERSADQTLLTFSTIQQVIRQLNDSVGIPLQTRLMPFR</sequence>
<dbReference type="NCBIfam" id="TIGR00229">
    <property type="entry name" value="sensory_box"/>
    <property type="match status" value="1"/>
</dbReference>
<proteinExistence type="predicted"/>
<dbReference type="PROSITE" id="PS50112">
    <property type="entry name" value="PAS"/>
    <property type="match status" value="1"/>
</dbReference>
<dbReference type="InterPro" id="IPR036513">
    <property type="entry name" value="STAS_dom_sf"/>
</dbReference>
<protein>
    <submittedName>
        <fullName evidence="6">PAS domain S-box-containing protein</fullName>
    </submittedName>
</protein>
<dbReference type="Gene3D" id="3.30.750.24">
    <property type="entry name" value="STAS domain"/>
    <property type="match status" value="1"/>
</dbReference>
<keyword evidence="1" id="KW-0285">Flavoprotein</keyword>
<evidence type="ECO:0000259" key="4">
    <source>
        <dbReference type="PROSITE" id="PS50112"/>
    </source>
</evidence>
<dbReference type="InterPro" id="IPR001610">
    <property type="entry name" value="PAC"/>
</dbReference>
<dbReference type="SMART" id="SM00091">
    <property type="entry name" value="PAS"/>
    <property type="match status" value="1"/>
</dbReference>
<dbReference type="Gene3D" id="3.30.450.20">
    <property type="entry name" value="PAS domain"/>
    <property type="match status" value="1"/>
</dbReference>